<comment type="similarity">
    <text evidence="1">Belongs to the glycosyl hydrolase 43 family.</text>
</comment>
<comment type="caution">
    <text evidence="7">The sequence shown here is derived from an EMBL/GenBank/DDBJ whole genome shotgun (WGS) entry which is preliminary data.</text>
</comment>
<protein>
    <submittedName>
        <fullName evidence="7">Family 43 glycosylhydrolase</fullName>
    </submittedName>
</protein>
<evidence type="ECO:0000259" key="6">
    <source>
        <dbReference type="Pfam" id="PF17851"/>
    </source>
</evidence>
<evidence type="ECO:0000256" key="4">
    <source>
        <dbReference type="SAM" id="SignalP"/>
    </source>
</evidence>
<keyword evidence="3" id="KW-0326">Glycosidase</keyword>
<dbReference type="Gene3D" id="2.115.10.20">
    <property type="entry name" value="Glycosyl hydrolase domain, family 43"/>
    <property type="match status" value="1"/>
</dbReference>
<keyword evidence="8" id="KW-1185">Reference proteome</keyword>
<accession>A0ABR8TXF9</accession>
<evidence type="ECO:0000256" key="1">
    <source>
        <dbReference type="ARBA" id="ARBA00009865"/>
    </source>
</evidence>
<dbReference type="Pfam" id="PF17851">
    <property type="entry name" value="GH43_C2"/>
    <property type="match status" value="1"/>
</dbReference>
<dbReference type="SUPFAM" id="SSF75005">
    <property type="entry name" value="Arabinanase/levansucrase/invertase"/>
    <property type="match status" value="1"/>
</dbReference>
<dbReference type="PANTHER" id="PTHR42812:SF12">
    <property type="entry name" value="BETA-XYLOSIDASE-RELATED"/>
    <property type="match status" value="1"/>
</dbReference>
<dbReference type="SUPFAM" id="SSF49899">
    <property type="entry name" value="Concanavalin A-like lectins/glucanases"/>
    <property type="match status" value="1"/>
</dbReference>
<feature type="domain" description="CBM-cenC" evidence="5">
    <location>
        <begin position="398"/>
        <end position="527"/>
    </location>
</feature>
<dbReference type="Gene3D" id="1.20.1270.90">
    <property type="entry name" value="AF1782-like"/>
    <property type="match status" value="1"/>
</dbReference>
<dbReference type="InterPro" id="IPR013320">
    <property type="entry name" value="ConA-like_dom_sf"/>
</dbReference>
<keyword evidence="4" id="KW-0732">Signal</keyword>
<keyword evidence="2" id="KW-0378">Hydrolase</keyword>
<evidence type="ECO:0000256" key="2">
    <source>
        <dbReference type="ARBA" id="ARBA00022801"/>
    </source>
</evidence>
<dbReference type="Gene3D" id="2.60.120.260">
    <property type="entry name" value="Galactose-binding domain-like"/>
    <property type="match status" value="1"/>
</dbReference>
<evidence type="ECO:0000313" key="7">
    <source>
        <dbReference type="EMBL" id="MBD7980484.1"/>
    </source>
</evidence>
<proteinExistence type="inferred from homology"/>
<feature type="signal peptide" evidence="4">
    <location>
        <begin position="1"/>
        <end position="17"/>
    </location>
</feature>
<dbReference type="InterPro" id="IPR006710">
    <property type="entry name" value="Glyco_hydro_43"/>
</dbReference>
<dbReference type="InterPro" id="IPR008979">
    <property type="entry name" value="Galactose-bd-like_sf"/>
</dbReference>
<dbReference type="InterPro" id="IPR041542">
    <property type="entry name" value="GH43_C2"/>
</dbReference>
<dbReference type="PANTHER" id="PTHR42812">
    <property type="entry name" value="BETA-XYLOSIDASE"/>
    <property type="match status" value="1"/>
</dbReference>
<organism evidence="7 8">
    <name type="scientific">Oerskovia merdavium</name>
    <dbReference type="NCBI Taxonomy" id="2762227"/>
    <lineage>
        <taxon>Bacteria</taxon>
        <taxon>Bacillati</taxon>
        <taxon>Actinomycetota</taxon>
        <taxon>Actinomycetes</taxon>
        <taxon>Micrococcales</taxon>
        <taxon>Cellulomonadaceae</taxon>
        <taxon>Oerskovia</taxon>
    </lineage>
</organism>
<sequence>MVGGTLLVGLLVPTAVAAEVSPPPSGLTSTDNGDGTYGVPLLNSDVPDISVARVPAAESTEGRDVYYMISTTMHLSPGAPIMKSYDLVNWETVNYVYDRLGIGDAPSLRNGQNSYGEGQWASSLRYHDGRFYVAFNTNNLGGAYVYSTDDIEDGTWEKVALGRGFHDLSLFFDEAGGGTPYIFHGSGSTSAVQLSDDLTTIVAEYPDIFGSKDFPDFPILASGMHYEGTQVSYRDGYYYMTTITWPAGGNRQVVLFRSKELLGRYTAVDGTNTYEVRSGLDSDGFAQGGLVDIASADGGTDWYGMFFRDTYPLGRIPALIPATWEDGWPTFGDDGVVHAGDTFTKPITLTPEQDRVERLKSVVASDDFANDAEHKTFRDTRWEIPEAPEYDESLLGVELVDNPGFEDAGIEPWGSQFGAIISRDPSTASSGTAALRVTHRTVNGSAPYQQLDGRIQAGITYEISARVRYTEGPDTVRFDVVGDWGTGVKVLAGVDAAKGRWATITGTYTIPADADVRSFKLAVETPWANPQPPSSSVGYVLDDVSVTGNAPQLEHVHADEVAYNGSDLDLAWEWNHNPDNRYWSLTEREGWLRLTNGHVVTGEAEYSKSPGRDLTYLEEARNTLSQRTFGPTGSAETRLDVSAMLDGDVAGLAVYGRSFTYAGIKQVDGARTLGLVTRLQPFDESIEAAAVESFVPGTTIDLGSRTDVRLKADADFSSTPGQLRVQFSYSLDGRTWQPLGPSQGPIVMDWSLSHFMANRFGLFSYATEQTGGTVDFDYYYLSDVLDADGGADRTALDAAVDEARGLDEQRYTPESWTVVEKALGWALATTSPSTQNQVDAPAHALSVSLASLVRRDASEVAFTAEAVVRPVAGKDVVTVRVINGEDAPVDVTVATSYGTKTFTAVAPGKSAQQSFATRLAAVPAGEATVTVTRTVDDLTTSRVVAYGRTGS</sequence>
<gene>
    <name evidence="7" type="ORF">H9641_07115</name>
</gene>
<evidence type="ECO:0000256" key="3">
    <source>
        <dbReference type="ARBA" id="ARBA00023295"/>
    </source>
</evidence>
<dbReference type="InterPro" id="IPR023296">
    <property type="entry name" value="Glyco_hydro_beta-prop_sf"/>
</dbReference>
<dbReference type="InterPro" id="IPR051795">
    <property type="entry name" value="Glycosyl_Hydrlase_43"/>
</dbReference>
<dbReference type="SUPFAM" id="SSF49785">
    <property type="entry name" value="Galactose-binding domain-like"/>
    <property type="match status" value="1"/>
</dbReference>
<feature type="chain" id="PRO_5046147548" evidence="4">
    <location>
        <begin position="18"/>
        <end position="951"/>
    </location>
</feature>
<dbReference type="InterPro" id="IPR003305">
    <property type="entry name" value="CenC_carb-bd"/>
</dbReference>
<evidence type="ECO:0000259" key="5">
    <source>
        <dbReference type="Pfam" id="PF02018"/>
    </source>
</evidence>
<dbReference type="Proteomes" id="UP000655570">
    <property type="component" value="Unassembled WGS sequence"/>
</dbReference>
<dbReference type="Pfam" id="PF02018">
    <property type="entry name" value="CBM_4_9"/>
    <property type="match status" value="1"/>
</dbReference>
<name>A0ABR8TXF9_9CELL</name>
<dbReference type="Gene3D" id="2.60.120.200">
    <property type="match status" value="1"/>
</dbReference>
<dbReference type="EMBL" id="JACSQF010000006">
    <property type="protein sequence ID" value="MBD7980484.1"/>
    <property type="molecule type" value="Genomic_DNA"/>
</dbReference>
<evidence type="ECO:0000313" key="8">
    <source>
        <dbReference type="Proteomes" id="UP000655570"/>
    </source>
</evidence>
<reference evidence="7 8" key="1">
    <citation type="submission" date="2020-08" db="EMBL/GenBank/DDBJ databases">
        <title>A Genomic Blueprint of the Chicken Gut Microbiome.</title>
        <authorList>
            <person name="Gilroy R."/>
            <person name="Ravi A."/>
            <person name="Getino M."/>
            <person name="Pursley I."/>
            <person name="Horton D.L."/>
            <person name="Alikhan N.-F."/>
            <person name="Baker D."/>
            <person name="Gharbi K."/>
            <person name="Hall N."/>
            <person name="Watson M."/>
            <person name="Adriaenssens E.M."/>
            <person name="Foster-Nyarko E."/>
            <person name="Jarju S."/>
            <person name="Secka A."/>
            <person name="Antonio M."/>
            <person name="Oren A."/>
            <person name="Chaudhuri R."/>
            <person name="La Ragione R.M."/>
            <person name="Hildebrand F."/>
            <person name="Pallen M.J."/>
        </authorList>
    </citation>
    <scope>NUCLEOTIDE SEQUENCE [LARGE SCALE GENOMIC DNA]</scope>
    <source>
        <strain evidence="7 8">Sa2CUA9</strain>
    </source>
</reference>
<dbReference type="Pfam" id="PF04616">
    <property type="entry name" value="Glyco_hydro_43"/>
    <property type="match status" value="1"/>
</dbReference>
<feature type="domain" description="Beta-xylosidase C-terminal Concanavalin A-like" evidence="6">
    <location>
        <begin position="563"/>
        <end position="779"/>
    </location>
</feature>
<dbReference type="CDD" id="cd09001">
    <property type="entry name" value="GH43_FsAxh1-like"/>
    <property type="match status" value="1"/>
</dbReference>